<organism evidence="5">
    <name type="scientific">Aceria tosichella</name>
    <name type="common">wheat curl mite</name>
    <dbReference type="NCBI Taxonomy" id="561515"/>
    <lineage>
        <taxon>Eukaryota</taxon>
        <taxon>Metazoa</taxon>
        <taxon>Ecdysozoa</taxon>
        <taxon>Arthropoda</taxon>
        <taxon>Chelicerata</taxon>
        <taxon>Arachnida</taxon>
        <taxon>Acari</taxon>
        <taxon>Acariformes</taxon>
        <taxon>Trombidiformes</taxon>
        <taxon>Prostigmata</taxon>
        <taxon>Eupodina</taxon>
        <taxon>Eriophyoidea</taxon>
        <taxon>Eriophyidae</taxon>
        <taxon>Eriophyinae</taxon>
        <taxon>Aceriini</taxon>
        <taxon>Aceria</taxon>
    </lineage>
</organism>
<dbReference type="Pfam" id="PF17064">
    <property type="entry name" value="QVR"/>
    <property type="match status" value="1"/>
</dbReference>
<dbReference type="InterPro" id="IPR050975">
    <property type="entry name" value="Sleep_regulator"/>
</dbReference>
<protein>
    <submittedName>
        <fullName evidence="5">Uncharacterized protein</fullName>
    </submittedName>
</protein>
<keyword evidence="2" id="KW-0325">Glycoprotein</keyword>
<reference evidence="5" key="1">
    <citation type="submission" date="2018-10" db="EMBL/GenBank/DDBJ databases">
        <title>Transcriptome assembly of Aceria tosichella (Wheat curl mite) Type 2.</title>
        <authorList>
            <person name="Scully E.D."/>
            <person name="Geib S.M."/>
            <person name="Palmer N.A."/>
            <person name="Gupta A.K."/>
            <person name="Sarath G."/>
            <person name="Tatineni S."/>
        </authorList>
    </citation>
    <scope>NUCLEOTIDE SEQUENCE</scope>
    <source>
        <strain evidence="5">LincolnNE</strain>
    </source>
</reference>
<feature type="transmembrane region" description="Helical" evidence="3">
    <location>
        <begin position="165"/>
        <end position="184"/>
    </location>
</feature>
<dbReference type="PANTHER" id="PTHR33562">
    <property type="entry name" value="ATILLA, ISOFORM B-RELATED-RELATED"/>
    <property type="match status" value="1"/>
</dbReference>
<dbReference type="AlphaFoldDB" id="A0A6G1S4C5"/>
<dbReference type="GO" id="GO:0030431">
    <property type="term" value="P:sleep"/>
    <property type="evidence" value="ECO:0007669"/>
    <property type="project" value="InterPro"/>
</dbReference>
<keyword evidence="1 4" id="KW-0732">Signal</keyword>
<evidence type="ECO:0000313" key="5">
    <source>
        <dbReference type="EMBL" id="MDE44813.1"/>
    </source>
</evidence>
<evidence type="ECO:0000256" key="1">
    <source>
        <dbReference type="ARBA" id="ARBA00022729"/>
    </source>
</evidence>
<evidence type="ECO:0000256" key="3">
    <source>
        <dbReference type="SAM" id="Phobius"/>
    </source>
</evidence>
<accession>A0A6G1S4C5</accession>
<keyword evidence="3" id="KW-1133">Transmembrane helix</keyword>
<keyword evidence="3" id="KW-0812">Transmembrane</keyword>
<feature type="signal peptide" evidence="4">
    <location>
        <begin position="1"/>
        <end position="34"/>
    </location>
</feature>
<evidence type="ECO:0000256" key="4">
    <source>
        <dbReference type="SAM" id="SignalP"/>
    </source>
</evidence>
<dbReference type="EMBL" id="GGYP01000042">
    <property type="protein sequence ID" value="MDE44813.1"/>
    <property type="molecule type" value="Transcribed_RNA"/>
</dbReference>
<keyword evidence="3" id="KW-0472">Membrane</keyword>
<proteinExistence type="predicted"/>
<sequence>MQPSIWLINLGASLASVSLLLFFILATNSVNVAAIKCYVCQSNIDPKCADPFDNLTLPITDCDAYPRPDLVQRNELDVIEEKGFLDLFSQPAPIKPLTATMCRKIRQKVDGEWRTIRGCGYLGPPGELPLDKTDSSGQCQMRYGSYDVFMESCTCNNKDGCNGSMSALVLTPMTTLLLISALILNSMIIF</sequence>
<dbReference type="PANTHER" id="PTHR33562:SF2">
    <property type="entry name" value="PROTEIN QUIVER"/>
    <property type="match status" value="1"/>
</dbReference>
<dbReference type="GO" id="GO:0032222">
    <property type="term" value="P:regulation of synaptic transmission, cholinergic"/>
    <property type="evidence" value="ECO:0007669"/>
    <property type="project" value="InterPro"/>
</dbReference>
<dbReference type="CDD" id="cd23592">
    <property type="entry name" value="TFP_LU_ECD_Crok"/>
    <property type="match status" value="1"/>
</dbReference>
<gene>
    <name evidence="5" type="ORF">g.18513</name>
</gene>
<evidence type="ECO:0000256" key="2">
    <source>
        <dbReference type="ARBA" id="ARBA00023180"/>
    </source>
</evidence>
<feature type="chain" id="PRO_5026123241" evidence="4">
    <location>
        <begin position="35"/>
        <end position="190"/>
    </location>
</feature>
<name>A0A6G1S4C5_9ACAR</name>
<dbReference type="InterPro" id="IPR031424">
    <property type="entry name" value="QVR-like"/>
</dbReference>